<dbReference type="RefSeq" id="WP_073081300.1">
    <property type="nucleotide sequence ID" value="NZ_FQXV01000014.1"/>
</dbReference>
<reference evidence="2 3" key="1">
    <citation type="submission" date="2016-11" db="EMBL/GenBank/DDBJ databases">
        <authorList>
            <person name="Jaros S."/>
            <person name="Januszkiewicz K."/>
            <person name="Wedrychowicz H."/>
        </authorList>
    </citation>
    <scope>NUCLEOTIDE SEQUENCE [LARGE SCALE GENOMIC DNA]</scope>
    <source>
        <strain evidence="2 3">DSM 10068</strain>
    </source>
</reference>
<evidence type="ECO:0000313" key="3">
    <source>
        <dbReference type="Proteomes" id="UP000183995"/>
    </source>
</evidence>
<name>A0A1M5Z641_9FIRM</name>
<organism evidence="2 3">
    <name type="scientific">Sporobacter termitidis DSM 10068</name>
    <dbReference type="NCBI Taxonomy" id="1123282"/>
    <lineage>
        <taxon>Bacteria</taxon>
        <taxon>Bacillati</taxon>
        <taxon>Bacillota</taxon>
        <taxon>Clostridia</taxon>
        <taxon>Eubacteriales</taxon>
        <taxon>Oscillospiraceae</taxon>
        <taxon>Sporobacter</taxon>
    </lineage>
</organism>
<dbReference type="AlphaFoldDB" id="A0A1M5Z641"/>
<dbReference type="EMBL" id="FQXV01000014">
    <property type="protein sequence ID" value="SHI19726.1"/>
    <property type="molecule type" value="Genomic_DNA"/>
</dbReference>
<feature type="transmembrane region" description="Helical" evidence="1">
    <location>
        <begin position="30"/>
        <end position="50"/>
    </location>
</feature>
<keyword evidence="3" id="KW-1185">Reference proteome</keyword>
<proteinExistence type="predicted"/>
<feature type="transmembrane region" description="Helical" evidence="1">
    <location>
        <begin position="188"/>
        <end position="212"/>
    </location>
</feature>
<accession>A0A1M5Z641</accession>
<dbReference type="Proteomes" id="UP000183995">
    <property type="component" value="Unassembled WGS sequence"/>
</dbReference>
<feature type="transmembrane region" description="Helical" evidence="1">
    <location>
        <begin position="106"/>
        <end position="127"/>
    </location>
</feature>
<feature type="transmembrane region" description="Helical" evidence="1">
    <location>
        <begin position="5"/>
        <end position="24"/>
    </location>
</feature>
<feature type="transmembrane region" description="Helical" evidence="1">
    <location>
        <begin position="62"/>
        <end position="82"/>
    </location>
</feature>
<dbReference type="STRING" id="1123282.SAMN02745823_03267"/>
<sequence>MKQSVYLFLCLCGYLAISIGLVVYSGNISFLFFVWNVFLAFLPFLFSRMLKTCVTKQPRRRAVAFLLAFLWFVFFPNAPYMITDLIYVSGPFYSYAGKNVIYSTDIYSWVHLVYIGLGAVFSALMGLRSMYEVHMLLNRRLGRMIGAFLIAGTCLLSGFAIYVGRILRFNSWDVLRPFSMLVRIREELSAFSILFSLLFSAYIAATYIVYYISAGGKPSSPGTGE</sequence>
<evidence type="ECO:0000313" key="2">
    <source>
        <dbReference type="EMBL" id="SHI19726.1"/>
    </source>
</evidence>
<keyword evidence="1" id="KW-1133">Transmembrane helix</keyword>
<feature type="transmembrane region" description="Helical" evidence="1">
    <location>
        <begin position="147"/>
        <end position="168"/>
    </location>
</feature>
<gene>
    <name evidence="2" type="ORF">SAMN02745823_03267</name>
</gene>
<protein>
    <submittedName>
        <fullName evidence="2">Uncharacterized membrane protein</fullName>
    </submittedName>
</protein>
<dbReference type="OrthoDB" id="4540541at2"/>
<dbReference type="InterPro" id="IPR009793">
    <property type="entry name" value="DUF1361"/>
</dbReference>
<dbReference type="Pfam" id="PF07099">
    <property type="entry name" value="DUF1361"/>
    <property type="match status" value="1"/>
</dbReference>
<keyword evidence="1" id="KW-0812">Transmembrane</keyword>
<keyword evidence="1" id="KW-0472">Membrane</keyword>
<evidence type="ECO:0000256" key="1">
    <source>
        <dbReference type="SAM" id="Phobius"/>
    </source>
</evidence>